<keyword evidence="3" id="KW-0349">Heme</keyword>
<dbReference type="Proteomes" id="UP000649604">
    <property type="component" value="Unassembled WGS sequence"/>
</dbReference>
<keyword evidence="6" id="KW-0249">Electron transport</keyword>
<feature type="domain" description="NapC/NirT cytochrome c N-terminal" evidence="9">
    <location>
        <begin position="30"/>
        <end position="90"/>
    </location>
</feature>
<evidence type="ECO:0000256" key="8">
    <source>
        <dbReference type="SAM" id="Phobius"/>
    </source>
</evidence>
<dbReference type="EMBL" id="WJJP01000737">
    <property type="protein sequence ID" value="MBD3327455.1"/>
    <property type="molecule type" value="Genomic_DNA"/>
</dbReference>
<comment type="caution">
    <text evidence="11">The sequence shown here is derived from an EMBL/GenBank/DDBJ whole genome shotgun (WGS) entry which is preliminary data.</text>
</comment>
<proteinExistence type="predicted"/>
<keyword evidence="7" id="KW-0408">Iron</keyword>
<evidence type="ECO:0008006" key="13">
    <source>
        <dbReference type="Google" id="ProtNLM"/>
    </source>
</evidence>
<evidence type="ECO:0000256" key="3">
    <source>
        <dbReference type="ARBA" id="ARBA00022617"/>
    </source>
</evidence>
<feature type="transmembrane region" description="Helical" evidence="8">
    <location>
        <begin position="26"/>
        <end position="51"/>
    </location>
</feature>
<evidence type="ECO:0000313" key="12">
    <source>
        <dbReference type="Proteomes" id="UP000649604"/>
    </source>
</evidence>
<keyword evidence="2" id="KW-0813">Transport</keyword>
<evidence type="ECO:0000256" key="7">
    <source>
        <dbReference type="ARBA" id="ARBA00023004"/>
    </source>
</evidence>
<organism evidence="11 12">
    <name type="scientific">candidate division KSB3 bacterium</name>
    <dbReference type="NCBI Taxonomy" id="2044937"/>
    <lineage>
        <taxon>Bacteria</taxon>
        <taxon>candidate division KSB3</taxon>
    </lineage>
</organism>
<keyword evidence="8" id="KW-1133">Transmembrane helix</keyword>
<evidence type="ECO:0000256" key="1">
    <source>
        <dbReference type="ARBA" id="ARBA00004196"/>
    </source>
</evidence>
<evidence type="ECO:0000313" key="11">
    <source>
        <dbReference type="EMBL" id="MBD3327455.1"/>
    </source>
</evidence>
<evidence type="ECO:0000256" key="2">
    <source>
        <dbReference type="ARBA" id="ARBA00022448"/>
    </source>
</evidence>
<comment type="subcellular location">
    <subcellularLocation>
        <location evidence="1">Cell envelope</location>
    </subcellularLocation>
</comment>
<dbReference type="SUPFAM" id="SSF48695">
    <property type="entry name" value="Multiheme cytochromes"/>
    <property type="match status" value="1"/>
</dbReference>
<dbReference type="InterPro" id="IPR036280">
    <property type="entry name" value="Multihaem_cyt_sf"/>
</dbReference>
<keyword evidence="4" id="KW-0479">Metal-binding</keyword>
<reference evidence="11" key="1">
    <citation type="submission" date="2019-11" db="EMBL/GenBank/DDBJ databases">
        <title>Microbial mats filling the niche in hypersaline microbial mats.</title>
        <authorList>
            <person name="Wong H.L."/>
            <person name="Macleod F.I."/>
            <person name="White R.A. III"/>
            <person name="Burns B.P."/>
        </authorList>
    </citation>
    <scope>NUCLEOTIDE SEQUENCE</scope>
    <source>
        <strain evidence="11">Rbin_158</strain>
    </source>
</reference>
<protein>
    <recommendedName>
        <fullName evidence="13">NapC/NirT cytochrome c N-terminal domain-containing protein</fullName>
    </recommendedName>
</protein>
<evidence type="ECO:0000259" key="10">
    <source>
        <dbReference type="Pfam" id="PF14537"/>
    </source>
</evidence>
<dbReference type="Pfam" id="PF03264">
    <property type="entry name" value="Cytochrom_NNT"/>
    <property type="match status" value="1"/>
</dbReference>
<name>A0A9D5K0L9_9BACT</name>
<dbReference type="InterPro" id="IPR005126">
    <property type="entry name" value="NapC/NirT_cyt_c_N"/>
</dbReference>
<gene>
    <name evidence="11" type="ORF">GF339_22910</name>
</gene>
<dbReference type="InterPro" id="IPR051829">
    <property type="entry name" value="Multiheme_Cytochr_ET"/>
</dbReference>
<evidence type="ECO:0000256" key="5">
    <source>
        <dbReference type="ARBA" id="ARBA00022729"/>
    </source>
</evidence>
<evidence type="ECO:0000256" key="4">
    <source>
        <dbReference type="ARBA" id="ARBA00022723"/>
    </source>
</evidence>
<keyword evidence="8" id="KW-0472">Membrane</keyword>
<dbReference type="Gene3D" id="1.10.287.3080">
    <property type="match status" value="1"/>
</dbReference>
<keyword evidence="8" id="KW-0812">Transmembrane</keyword>
<dbReference type="GO" id="GO:0046872">
    <property type="term" value="F:metal ion binding"/>
    <property type="evidence" value="ECO:0007669"/>
    <property type="project" value="UniProtKB-KW"/>
</dbReference>
<dbReference type="Gene3D" id="3.90.10.10">
    <property type="entry name" value="Cytochrome C3"/>
    <property type="match status" value="2"/>
</dbReference>
<dbReference type="GO" id="GO:0030313">
    <property type="term" value="C:cell envelope"/>
    <property type="evidence" value="ECO:0007669"/>
    <property type="project" value="UniProtKB-SubCell"/>
</dbReference>
<evidence type="ECO:0000256" key="6">
    <source>
        <dbReference type="ARBA" id="ARBA00022982"/>
    </source>
</evidence>
<dbReference type="PANTHER" id="PTHR35038">
    <property type="entry name" value="DISSIMILATORY SULFITE REDUCTASE SIRA"/>
    <property type="match status" value="1"/>
</dbReference>
<dbReference type="Pfam" id="PF14537">
    <property type="entry name" value="Cytochrom_c3_2"/>
    <property type="match status" value="1"/>
</dbReference>
<dbReference type="InterPro" id="IPR012286">
    <property type="entry name" value="Tetrahaem_cytochrome"/>
</dbReference>
<feature type="domain" description="Tetrahaem cytochrome" evidence="10">
    <location>
        <begin position="212"/>
        <end position="310"/>
    </location>
</feature>
<sequence length="367" mass="41941">MEEKTPEKSKKSLLRRWRIFRHARPLASWGVILAVVVVLIVVVGGVGSMTYDYTQNNPKFCLTCHDIMIESYETWENSEHAEVNCHSCHYLTPEYVKSFSLSVLKGMPEKIPPRPLDKIIVPDKYCMKCHWDAQDQHGDAGEWSEFLFPKTHVPEDSNKVTDSRFHALHYFMGPTACTVCHGKKRLHTFTSEPEDCLDCHQDQHEQFHAAQEIELACFNCHTDRTADLNPDREKCLFCHGEDDTLRQDLLAAGTIDVKYAQPPEDLIAQATKMAVHEDAPMQDLSCNTCHQSHQGPDAQKTSSEACISCHPSIENVGQHPLHLRFVQSDCMKCHLPHSWEFTEEQAQQECAKCHEYQPPISFIQAQK</sequence>
<keyword evidence="5" id="KW-0732">Signal</keyword>
<evidence type="ECO:0000259" key="9">
    <source>
        <dbReference type="Pfam" id="PF03264"/>
    </source>
</evidence>
<dbReference type="AlphaFoldDB" id="A0A9D5K0L9"/>
<accession>A0A9D5K0L9</accession>